<dbReference type="AlphaFoldDB" id="A0A0R1HR76"/>
<proteinExistence type="inferred from homology"/>
<dbReference type="InterPro" id="IPR049874">
    <property type="entry name" value="ROK_cs"/>
</dbReference>
<sequence>MDLGGTNIKLGLLSDQFTALWLGSVPTESLTNSEVVMTNLINGLRRLMTENNVTPADISAIGVGVPGQMDIKRGISIFSPNFANWDNVPVVQRLTQEFGLPVYIDNDVRVNLYGEWQFGQATGLDNVVMVTLGTGLGAAAIVDGKMLYGHSNSAAELGHMNMVRQGGRPCACGSSGCFARYVSARGIIWTVRDHLAAGESSLLTEWVAGDVDAITPKMVSEAYDQGDLLAERVYTETAEMLGFGLANVINLYNPKRIVMGGGVAQAGDRLLKPAIEIAMSHSLKVARQDCDIVAAKLGSKAGAYGAGYMAAIRFAEESAEEA</sequence>
<dbReference type="Proteomes" id="UP000050911">
    <property type="component" value="Unassembled WGS sequence"/>
</dbReference>
<dbReference type="InterPro" id="IPR043129">
    <property type="entry name" value="ATPase_NBD"/>
</dbReference>
<dbReference type="EMBL" id="AZCX01000002">
    <property type="protein sequence ID" value="KRK48972.1"/>
    <property type="molecule type" value="Genomic_DNA"/>
</dbReference>
<dbReference type="PROSITE" id="PS01125">
    <property type="entry name" value="ROK"/>
    <property type="match status" value="1"/>
</dbReference>
<evidence type="ECO:0000313" key="3">
    <source>
        <dbReference type="Proteomes" id="UP000050911"/>
    </source>
</evidence>
<dbReference type="GO" id="GO:0016301">
    <property type="term" value="F:kinase activity"/>
    <property type="evidence" value="ECO:0007669"/>
    <property type="project" value="UniProtKB-KW"/>
</dbReference>
<reference evidence="2 3" key="1">
    <citation type="journal article" date="2015" name="Genome Announc.">
        <title>Expanding the biotechnology potential of lactobacilli through comparative genomics of 213 strains and associated genera.</title>
        <authorList>
            <person name="Sun Z."/>
            <person name="Harris H.M."/>
            <person name="McCann A."/>
            <person name="Guo C."/>
            <person name="Argimon S."/>
            <person name="Zhang W."/>
            <person name="Yang X."/>
            <person name="Jeffery I.B."/>
            <person name="Cooney J.C."/>
            <person name="Kagawa T.F."/>
            <person name="Liu W."/>
            <person name="Song Y."/>
            <person name="Salvetti E."/>
            <person name="Wrobel A."/>
            <person name="Rasinkangas P."/>
            <person name="Parkhill J."/>
            <person name="Rea M.C."/>
            <person name="O'Sullivan O."/>
            <person name="Ritari J."/>
            <person name="Douillard F.P."/>
            <person name="Paul Ross R."/>
            <person name="Yang R."/>
            <person name="Briner A.E."/>
            <person name="Felis G.E."/>
            <person name="de Vos W.M."/>
            <person name="Barrangou R."/>
            <person name="Klaenhammer T.R."/>
            <person name="Caufield P.W."/>
            <person name="Cui Y."/>
            <person name="Zhang H."/>
            <person name="O'Toole P.W."/>
        </authorList>
    </citation>
    <scope>NUCLEOTIDE SEQUENCE [LARGE SCALE GENOMIC DNA]</scope>
    <source>
        <strain evidence="2 3">JCM 15530</strain>
    </source>
</reference>
<dbReference type="PANTHER" id="PTHR18964:SF149">
    <property type="entry name" value="BIFUNCTIONAL UDP-N-ACETYLGLUCOSAMINE 2-EPIMERASE_N-ACETYLMANNOSAMINE KINASE"/>
    <property type="match status" value="1"/>
</dbReference>
<dbReference type="SUPFAM" id="SSF53067">
    <property type="entry name" value="Actin-like ATPase domain"/>
    <property type="match status" value="1"/>
</dbReference>
<evidence type="ECO:0000256" key="1">
    <source>
        <dbReference type="ARBA" id="ARBA00006479"/>
    </source>
</evidence>
<comment type="caution">
    <text evidence="2">The sequence shown here is derived from an EMBL/GenBank/DDBJ whole genome shotgun (WGS) entry which is preliminary data.</text>
</comment>
<keyword evidence="2" id="KW-0808">Transferase</keyword>
<protein>
    <submittedName>
        <fullName evidence="2">Glucokinase</fullName>
    </submittedName>
</protein>
<dbReference type="InterPro" id="IPR000600">
    <property type="entry name" value="ROK"/>
</dbReference>
<keyword evidence="3" id="KW-1185">Reference proteome</keyword>
<gene>
    <name evidence="2" type="ORF">FC96_GL001293</name>
</gene>
<dbReference type="Gene3D" id="3.30.420.40">
    <property type="match status" value="2"/>
</dbReference>
<dbReference type="PATRIC" id="fig|1302272.5.peg.1303"/>
<comment type="similarity">
    <text evidence="1">Belongs to the ROK (NagC/XylR) family.</text>
</comment>
<dbReference type="Pfam" id="PF00480">
    <property type="entry name" value="ROK"/>
    <property type="match status" value="1"/>
</dbReference>
<dbReference type="PANTHER" id="PTHR18964">
    <property type="entry name" value="ROK (REPRESSOR, ORF, KINASE) FAMILY"/>
    <property type="match status" value="1"/>
</dbReference>
<dbReference type="STRING" id="1302272.FC96_GL001293"/>
<name>A0A0R1HR76_9LACO</name>
<keyword evidence="2" id="KW-0418">Kinase</keyword>
<evidence type="ECO:0000313" key="2">
    <source>
        <dbReference type="EMBL" id="KRK48972.1"/>
    </source>
</evidence>
<accession>A0A0R1HR76</accession>
<organism evidence="2 3">
    <name type="scientific">Secundilactobacillus kimchicus JCM 15530</name>
    <dbReference type="NCBI Taxonomy" id="1302272"/>
    <lineage>
        <taxon>Bacteria</taxon>
        <taxon>Bacillati</taxon>
        <taxon>Bacillota</taxon>
        <taxon>Bacilli</taxon>
        <taxon>Lactobacillales</taxon>
        <taxon>Lactobacillaceae</taxon>
        <taxon>Secundilactobacillus</taxon>
    </lineage>
</organism>